<dbReference type="CDD" id="cd01638">
    <property type="entry name" value="CysQ"/>
    <property type="match status" value="1"/>
</dbReference>
<feature type="binding site" evidence="5">
    <location>
        <position position="91"/>
    </location>
    <ligand>
        <name>Mg(2+)</name>
        <dbReference type="ChEBI" id="CHEBI:18420"/>
        <label>1</label>
        <note>catalytic</note>
    </ligand>
</feature>
<accession>I0WJD6</accession>
<sequence>MAVVSIQKLLYQAIQAAVQAGQEIRAVYETAFTVENKPDASPITQADLNANVVINQRLAATGIPIISEENKEVPYAIRKEWQRCWIVDPLDGTKEFINRNGEFAVNIALVELGMPVLGVIYAPVTGELFFADVAKGLACKASVWSLKTLECALNEALVLKPFQLTKENVVVVTSRSHRDALLEDYIGELNKEFDEVFVLTKGSSLKFCLLAEGGAQFYPRFSPTMEWDIAAGHALCKAIGMKLISIDTNQEMKYNRVNLTNGNFVVSYE</sequence>
<comment type="function">
    <text evidence="4">Converts adenosine-3',5'-bisphosphate (PAP) to AMP.</text>
</comment>
<dbReference type="EC" id="3.1.3.7" evidence="4"/>
<dbReference type="Proteomes" id="UP000005938">
    <property type="component" value="Unassembled WGS sequence"/>
</dbReference>
<keyword evidence="4" id="KW-0378">Hydrolase</keyword>
<keyword evidence="4" id="KW-1003">Cell membrane</keyword>
<keyword evidence="7" id="KW-1185">Reference proteome</keyword>
<dbReference type="RefSeq" id="WP_008236385.1">
    <property type="nucleotide sequence ID" value="NZ_AJJU01000002.1"/>
</dbReference>
<evidence type="ECO:0000256" key="1">
    <source>
        <dbReference type="ARBA" id="ARBA00001625"/>
    </source>
</evidence>
<dbReference type="InterPro" id="IPR020583">
    <property type="entry name" value="Inositol_monoP_metal-BS"/>
</dbReference>
<reference evidence="6 7" key="1">
    <citation type="journal article" date="2012" name="J. Bacteriol.">
        <title>Genome Sequence of the Halotolerant Bacterium Imtechella halotolerans K1T.</title>
        <authorList>
            <person name="Kumar S."/>
            <person name="Vikram S."/>
            <person name="Subramanian S."/>
            <person name="Raghava G.P."/>
            <person name="Pinnaka A.K."/>
        </authorList>
    </citation>
    <scope>NUCLEOTIDE SEQUENCE [LARGE SCALE GENOMIC DNA]</scope>
    <source>
        <strain evidence="6 7">K1</strain>
    </source>
</reference>
<evidence type="ECO:0000313" key="7">
    <source>
        <dbReference type="Proteomes" id="UP000005938"/>
    </source>
</evidence>
<dbReference type="Gene3D" id="3.40.190.80">
    <property type="match status" value="1"/>
</dbReference>
<dbReference type="GO" id="GO:0005886">
    <property type="term" value="C:plasma membrane"/>
    <property type="evidence" value="ECO:0007669"/>
    <property type="project" value="UniProtKB-SubCell"/>
</dbReference>
<dbReference type="SUPFAM" id="SSF56655">
    <property type="entry name" value="Carbohydrate phosphatase"/>
    <property type="match status" value="1"/>
</dbReference>
<protein>
    <recommendedName>
        <fullName evidence="4">3'(2'),5'-bisphosphate nucleotidase CysQ</fullName>
        <ecNumber evidence="4">3.1.3.7</ecNumber>
    </recommendedName>
    <alternativeName>
        <fullName evidence="4">3'(2'),5-bisphosphonucleoside 3'(2')-phosphohydrolase</fullName>
    </alternativeName>
    <alternativeName>
        <fullName evidence="4">3'-phosphoadenosine 5'-phosphate phosphatase</fullName>
        <shortName evidence="4">PAP phosphatase</shortName>
    </alternativeName>
</protein>
<gene>
    <name evidence="4" type="primary">cysQ</name>
    <name evidence="6" type="ORF">W5A_00725</name>
</gene>
<feature type="binding site" evidence="4">
    <location>
        <begin position="90"/>
        <end position="93"/>
    </location>
    <ligand>
        <name>substrate</name>
    </ligand>
</feature>
<comment type="caution">
    <text evidence="6">The sequence shown here is derived from an EMBL/GenBank/DDBJ whole genome shotgun (WGS) entry which is preliminary data.</text>
</comment>
<dbReference type="GO" id="GO:0050427">
    <property type="term" value="P:3'-phosphoadenosine 5'-phosphosulfate metabolic process"/>
    <property type="evidence" value="ECO:0007669"/>
    <property type="project" value="TreeGrafter"/>
</dbReference>
<keyword evidence="2 4" id="KW-0479">Metal-binding</keyword>
<dbReference type="NCBIfam" id="TIGR01331">
    <property type="entry name" value="bisphos_cysQ"/>
    <property type="match status" value="1"/>
</dbReference>
<feature type="binding site" evidence="4">
    <location>
        <position position="91"/>
    </location>
    <ligand>
        <name>Mg(2+)</name>
        <dbReference type="ChEBI" id="CHEBI:18420"/>
        <label>2</label>
    </ligand>
</feature>
<feature type="binding site" evidence="4">
    <location>
        <position position="68"/>
    </location>
    <ligand>
        <name>substrate</name>
    </ligand>
</feature>
<dbReference type="PATRIC" id="fig|946077.3.peg.148"/>
<feature type="binding site" evidence="4">
    <location>
        <position position="90"/>
    </location>
    <ligand>
        <name>Mg(2+)</name>
        <dbReference type="ChEBI" id="CHEBI:18420"/>
        <label>1</label>
    </ligand>
</feature>
<keyword evidence="4" id="KW-0472">Membrane</keyword>
<feature type="binding site" evidence="5">
    <location>
        <position position="68"/>
    </location>
    <ligand>
        <name>Mg(2+)</name>
        <dbReference type="ChEBI" id="CHEBI:18420"/>
        <label>1</label>
        <note>catalytic</note>
    </ligand>
</feature>
<dbReference type="AlphaFoldDB" id="I0WJD6"/>
<feature type="binding site" evidence="5">
    <location>
        <position position="88"/>
    </location>
    <ligand>
        <name>Mg(2+)</name>
        <dbReference type="ChEBI" id="CHEBI:18420"/>
        <label>1</label>
        <note>catalytic</note>
    </ligand>
</feature>
<feature type="binding site" evidence="4">
    <location>
        <position position="68"/>
    </location>
    <ligand>
        <name>Mg(2+)</name>
        <dbReference type="ChEBI" id="CHEBI:18420"/>
        <label>1</label>
    </ligand>
</feature>
<dbReference type="PANTHER" id="PTHR43028:SF5">
    <property type="entry name" value="3'(2'),5'-BISPHOSPHATE NUCLEOTIDASE 1"/>
    <property type="match status" value="1"/>
</dbReference>
<dbReference type="GO" id="GO:0000103">
    <property type="term" value="P:sulfate assimilation"/>
    <property type="evidence" value="ECO:0007669"/>
    <property type="project" value="TreeGrafter"/>
</dbReference>
<dbReference type="EMBL" id="AJJU01000002">
    <property type="protein sequence ID" value="EID76502.1"/>
    <property type="molecule type" value="Genomic_DNA"/>
</dbReference>
<dbReference type="OrthoDB" id="9772456at2"/>
<comment type="subcellular location">
    <subcellularLocation>
        <location evidence="4">Cell membrane</location>
        <topology evidence="4">Peripheral membrane protein</topology>
        <orientation evidence="4">Cytoplasmic side</orientation>
    </subcellularLocation>
</comment>
<evidence type="ECO:0000256" key="3">
    <source>
        <dbReference type="ARBA" id="ARBA00022842"/>
    </source>
</evidence>
<keyword evidence="3 4" id="KW-0460">Magnesium</keyword>
<name>I0WJD6_9FLAO</name>
<dbReference type="GO" id="GO:0008441">
    <property type="term" value="F:3'(2'),5'-bisphosphate nucleotidase activity"/>
    <property type="evidence" value="ECO:0007669"/>
    <property type="project" value="UniProtKB-UniRule"/>
</dbReference>
<feature type="binding site" evidence="4">
    <location>
        <position position="228"/>
    </location>
    <ligand>
        <name>Mg(2+)</name>
        <dbReference type="ChEBI" id="CHEBI:18420"/>
        <label>2</label>
    </ligand>
</feature>
<dbReference type="Gene3D" id="3.30.540.10">
    <property type="entry name" value="Fructose-1,6-Bisphosphatase, subunit A, domain 1"/>
    <property type="match status" value="1"/>
</dbReference>
<comment type="catalytic activity">
    <reaction evidence="1 4">
        <text>adenosine 3',5'-bisphosphate + H2O = AMP + phosphate</text>
        <dbReference type="Rhea" id="RHEA:10040"/>
        <dbReference type="ChEBI" id="CHEBI:15377"/>
        <dbReference type="ChEBI" id="CHEBI:43474"/>
        <dbReference type="ChEBI" id="CHEBI:58343"/>
        <dbReference type="ChEBI" id="CHEBI:456215"/>
        <dbReference type="EC" id="3.1.3.7"/>
    </reaction>
</comment>
<comment type="cofactor">
    <cofactor evidence="4 5">
        <name>Mg(2+)</name>
        <dbReference type="ChEBI" id="CHEBI:18420"/>
    </cofactor>
</comment>
<dbReference type="InterPro" id="IPR050725">
    <property type="entry name" value="CysQ/Inositol_MonoPase"/>
</dbReference>
<dbReference type="InterPro" id="IPR006240">
    <property type="entry name" value="CysQ"/>
</dbReference>
<feature type="binding site" evidence="4">
    <location>
        <position position="228"/>
    </location>
    <ligand>
        <name>substrate</name>
    </ligand>
</feature>
<feature type="binding site" evidence="4">
    <location>
        <position position="88"/>
    </location>
    <ligand>
        <name>Mg(2+)</name>
        <dbReference type="ChEBI" id="CHEBI:18420"/>
        <label>2</label>
    </ligand>
</feature>
<feature type="binding site" evidence="5">
    <location>
        <position position="228"/>
    </location>
    <ligand>
        <name>Mg(2+)</name>
        <dbReference type="ChEBI" id="CHEBI:18420"/>
        <label>1</label>
        <note>catalytic</note>
    </ligand>
</feature>
<dbReference type="PROSITE" id="PS00629">
    <property type="entry name" value="IMP_1"/>
    <property type="match status" value="1"/>
</dbReference>
<evidence type="ECO:0000256" key="4">
    <source>
        <dbReference type="HAMAP-Rule" id="MF_02095"/>
    </source>
</evidence>
<evidence type="ECO:0000313" key="6">
    <source>
        <dbReference type="EMBL" id="EID76502.1"/>
    </source>
</evidence>
<dbReference type="HAMAP" id="MF_02095">
    <property type="entry name" value="CysQ"/>
    <property type="match status" value="1"/>
</dbReference>
<comment type="similarity">
    <text evidence="4">Belongs to the inositol monophosphatase superfamily. CysQ family.</text>
</comment>
<organism evidence="6 7">
    <name type="scientific">Imtechella halotolerans K1</name>
    <dbReference type="NCBI Taxonomy" id="946077"/>
    <lineage>
        <taxon>Bacteria</taxon>
        <taxon>Pseudomonadati</taxon>
        <taxon>Bacteroidota</taxon>
        <taxon>Flavobacteriia</taxon>
        <taxon>Flavobacteriales</taxon>
        <taxon>Flavobacteriaceae</taxon>
        <taxon>Imtechella</taxon>
    </lineage>
</organism>
<dbReference type="GO" id="GO:0000287">
    <property type="term" value="F:magnesium ion binding"/>
    <property type="evidence" value="ECO:0007669"/>
    <property type="project" value="UniProtKB-UniRule"/>
</dbReference>
<evidence type="ECO:0000256" key="5">
    <source>
        <dbReference type="PIRSR" id="PIRSR600760-2"/>
    </source>
</evidence>
<feature type="binding site" evidence="5">
    <location>
        <position position="90"/>
    </location>
    <ligand>
        <name>Mg(2+)</name>
        <dbReference type="ChEBI" id="CHEBI:18420"/>
        <label>2</label>
    </ligand>
</feature>
<evidence type="ECO:0000256" key="2">
    <source>
        <dbReference type="ARBA" id="ARBA00022723"/>
    </source>
</evidence>
<dbReference type="STRING" id="946077.W5A_00725"/>
<feature type="binding site" evidence="4">
    <location>
        <position position="88"/>
    </location>
    <ligand>
        <name>Mg(2+)</name>
        <dbReference type="ChEBI" id="CHEBI:18420"/>
        <label>1</label>
    </ligand>
</feature>
<dbReference type="InterPro" id="IPR000760">
    <property type="entry name" value="Inositol_monophosphatase-like"/>
</dbReference>
<dbReference type="PANTHER" id="PTHR43028">
    <property type="entry name" value="3'(2'),5'-BISPHOSPHATE NUCLEOTIDASE 1"/>
    <property type="match status" value="1"/>
</dbReference>
<proteinExistence type="inferred from homology"/>
<dbReference type="eggNOG" id="COG1218">
    <property type="taxonomic scope" value="Bacteria"/>
</dbReference>
<dbReference type="Pfam" id="PF00459">
    <property type="entry name" value="Inositol_P"/>
    <property type="match status" value="1"/>
</dbReference>